<dbReference type="InterPro" id="IPR058923">
    <property type="entry name" value="RCC1-like_dom"/>
</dbReference>
<dbReference type="InterPro" id="IPR000408">
    <property type="entry name" value="Reg_chr_condens"/>
</dbReference>
<dbReference type="PANTHER" id="PTHR45982:SF1">
    <property type="entry name" value="REGULATOR OF CHROMOSOME CONDENSATION"/>
    <property type="match status" value="1"/>
</dbReference>
<name>K0S8J7_THAOC</name>
<evidence type="ECO:0000313" key="7">
    <source>
        <dbReference type="Proteomes" id="UP000266841"/>
    </source>
</evidence>
<feature type="repeat" description="RCC1" evidence="3">
    <location>
        <begin position="103"/>
        <end position="156"/>
    </location>
</feature>
<organism evidence="6 7">
    <name type="scientific">Thalassiosira oceanica</name>
    <name type="common">Marine diatom</name>
    <dbReference type="NCBI Taxonomy" id="159749"/>
    <lineage>
        <taxon>Eukaryota</taxon>
        <taxon>Sar</taxon>
        <taxon>Stramenopiles</taxon>
        <taxon>Ochrophyta</taxon>
        <taxon>Bacillariophyta</taxon>
        <taxon>Coscinodiscophyceae</taxon>
        <taxon>Thalassiosirophycidae</taxon>
        <taxon>Thalassiosirales</taxon>
        <taxon>Thalassiosiraceae</taxon>
        <taxon>Thalassiosira</taxon>
    </lineage>
</organism>
<dbReference type="Gene3D" id="2.130.10.30">
    <property type="entry name" value="Regulator of chromosome condensation 1/beta-lactamase-inhibitor protein II"/>
    <property type="match status" value="1"/>
</dbReference>
<feature type="repeat" description="RCC1" evidence="3">
    <location>
        <begin position="157"/>
        <end position="235"/>
    </location>
</feature>
<gene>
    <name evidence="6" type="ORF">THAOC_16878</name>
</gene>
<feature type="region of interest" description="Disordered" evidence="4">
    <location>
        <begin position="1"/>
        <end position="46"/>
    </location>
</feature>
<dbReference type="SUPFAM" id="SSF50985">
    <property type="entry name" value="RCC1/BLIP-II"/>
    <property type="match status" value="1"/>
</dbReference>
<dbReference type="PROSITE" id="PS00626">
    <property type="entry name" value="RCC1_2"/>
    <property type="match status" value="1"/>
</dbReference>
<reference evidence="6 7" key="1">
    <citation type="journal article" date="2012" name="Genome Biol.">
        <title>Genome and low-iron response of an oceanic diatom adapted to chronic iron limitation.</title>
        <authorList>
            <person name="Lommer M."/>
            <person name="Specht M."/>
            <person name="Roy A.S."/>
            <person name="Kraemer L."/>
            <person name="Andreson R."/>
            <person name="Gutowska M.A."/>
            <person name="Wolf J."/>
            <person name="Bergner S.V."/>
            <person name="Schilhabel M.B."/>
            <person name="Klostermeier U.C."/>
            <person name="Beiko R.G."/>
            <person name="Rosenstiel P."/>
            <person name="Hippler M."/>
            <person name="Laroche J."/>
        </authorList>
    </citation>
    <scope>NUCLEOTIDE SEQUENCE [LARGE SCALE GENOMIC DNA]</scope>
    <source>
        <strain evidence="6 7">CCMP1005</strain>
    </source>
</reference>
<protein>
    <recommendedName>
        <fullName evidence="5">RCC1-like domain-containing protein</fullName>
    </recommendedName>
</protein>
<evidence type="ECO:0000256" key="2">
    <source>
        <dbReference type="ARBA" id="ARBA00022737"/>
    </source>
</evidence>
<keyword evidence="2" id="KW-0677">Repeat</keyword>
<dbReference type="EMBL" id="AGNL01018823">
    <property type="protein sequence ID" value="EJK62503.1"/>
    <property type="molecule type" value="Genomic_DNA"/>
</dbReference>
<evidence type="ECO:0000313" key="6">
    <source>
        <dbReference type="EMBL" id="EJK62503.1"/>
    </source>
</evidence>
<dbReference type="Pfam" id="PF25390">
    <property type="entry name" value="WD40_RLD"/>
    <property type="match status" value="1"/>
</dbReference>
<dbReference type="GO" id="GO:0005737">
    <property type="term" value="C:cytoplasm"/>
    <property type="evidence" value="ECO:0007669"/>
    <property type="project" value="TreeGrafter"/>
</dbReference>
<dbReference type="InterPro" id="IPR051553">
    <property type="entry name" value="Ran_GTPase-activating"/>
</dbReference>
<dbReference type="InterPro" id="IPR009091">
    <property type="entry name" value="RCC1/BLIP-II"/>
</dbReference>
<dbReference type="PROSITE" id="PS50012">
    <property type="entry name" value="RCC1_3"/>
    <property type="match status" value="4"/>
</dbReference>
<feature type="repeat" description="RCC1" evidence="3">
    <location>
        <begin position="318"/>
        <end position="390"/>
    </location>
</feature>
<sequence>MSRSAKRSRSDDQGGESQLFRGGTGSSSADVSSRRTAKASRRLRSSTESEYLDEMAKLNYQATVFASQKLSEGIPEDSHFVTFAKNYINRAESLRRKYNREQGDCVVFGMGDAGELGLGQAQNDIGFNRLIVPNLRGKNIVAISCGAQHTLAIDSVGKVWSWGCGDSGCLGNVPIDEGYLPGLVTGFFPSKFGYRGSTNDVTDSNGNELPMTKRKEQRIVKVAAGETTSLALSDEGDVFIAGTLRDDGKDMRDFYPADETRSETGNKDMALLEADDHPDFYKPPKGTQDFFVHVTKLKQRVTDIAAGESLLVAQCEDGSLVTWGLAQSGELGRDMPSFSDPNSDVRKNLSHYIPNVFLNPQPPRWAVPSSDRKVIGFAAGGFHLLVVVIENGVRNVYATGLNNYGQLGLGDVTDAKQNKNRSKLTKITALEGKDIDRVAAGFQHSLFLSNSGRELYSCGRGDYGQLGCTLQQVRVLSSIFLWYPETGFSVATPKRVPLVYDNTVESVENPREYSIDVTKIDETIQPDIVQLTGGSSTSAVLCRGGDVYTWGYNDEAQCGQKQDPALRDRKDSACKDIFRPKMMPKTVKGGFQFIPQQISLGGQFGSTRACWTLIERVDFRKSGCVFKGEMVHHRWVSFYHPVRCTV</sequence>
<accession>K0S8J7</accession>
<dbReference type="Proteomes" id="UP000266841">
    <property type="component" value="Unassembled WGS sequence"/>
</dbReference>
<feature type="compositionally biased region" description="Basic residues" evidence="4">
    <location>
        <begin position="35"/>
        <end position="44"/>
    </location>
</feature>
<comment type="caution">
    <text evidence="6">The sequence shown here is derived from an EMBL/GenBank/DDBJ whole genome shotgun (WGS) entry which is preliminary data.</text>
</comment>
<dbReference type="OrthoDB" id="47107at2759"/>
<evidence type="ECO:0000259" key="5">
    <source>
        <dbReference type="Pfam" id="PF25390"/>
    </source>
</evidence>
<dbReference type="AlphaFoldDB" id="K0S8J7"/>
<feature type="domain" description="RCC1-like" evidence="5">
    <location>
        <begin position="105"/>
        <end position="604"/>
    </location>
</feature>
<evidence type="ECO:0000256" key="1">
    <source>
        <dbReference type="ARBA" id="ARBA00022658"/>
    </source>
</evidence>
<dbReference type="PANTHER" id="PTHR45982">
    <property type="entry name" value="REGULATOR OF CHROMOSOME CONDENSATION"/>
    <property type="match status" value="1"/>
</dbReference>
<keyword evidence="1" id="KW-0344">Guanine-nucleotide releasing factor</keyword>
<keyword evidence="7" id="KW-1185">Reference proteome</keyword>
<evidence type="ECO:0000256" key="4">
    <source>
        <dbReference type="SAM" id="MobiDB-lite"/>
    </source>
</evidence>
<proteinExistence type="predicted"/>
<dbReference type="eggNOG" id="KOG1426">
    <property type="taxonomic scope" value="Eukaryota"/>
</dbReference>
<dbReference type="OMA" id="RTEEPIF"/>
<dbReference type="GO" id="GO:0005085">
    <property type="term" value="F:guanyl-nucleotide exchange factor activity"/>
    <property type="evidence" value="ECO:0007669"/>
    <property type="project" value="TreeGrafter"/>
</dbReference>
<feature type="repeat" description="RCC1" evidence="3">
    <location>
        <begin position="394"/>
        <end position="451"/>
    </location>
</feature>
<dbReference type="PRINTS" id="PR00633">
    <property type="entry name" value="RCCNDNSATION"/>
</dbReference>
<evidence type="ECO:0000256" key="3">
    <source>
        <dbReference type="PROSITE-ProRule" id="PRU00235"/>
    </source>
</evidence>